<proteinExistence type="predicted"/>
<dbReference type="CDD" id="cd14014">
    <property type="entry name" value="STKc_PknB_like"/>
    <property type="match status" value="1"/>
</dbReference>
<feature type="transmembrane region" description="Helical" evidence="5">
    <location>
        <begin position="620"/>
        <end position="640"/>
    </location>
</feature>
<feature type="domain" description="Protein kinase" evidence="6">
    <location>
        <begin position="1"/>
        <end position="146"/>
    </location>
</feature>
<keyword evidence="5" id="KW-0472">Membrane</keyword>
<dbReference type="InterPro" id="IPR008271">
    <property type="entry name" value="Ser/Thr_kinase_AS"/>
</dbReference>
<feature type="transmembrane region" description="Helical" evidence="5">
    <location>
        <begin position="487"/>
        <end position="510"/>
    </location>
</feature>
<feature type="transmembrane region" description="Helical" evidence="5">
    <location>
        <begin position="646"/>
        <end position="671"/>
    </location>
</feature>
<keyword evidence="1" id="KW-0808">Transferase</keyword>
<keyword evidence="5" id="KW-1133">Transmembrane helix</keyword>
<dbReference type="SMART" id="SM00220">
    <property type="entry name" value="S_TKc"/>
    <property type="match status" value="1"/>
</dbReference>
<evidence type="ECO:0000313" key="7">
    <source>
        <dbReference type="EMBL" id="MBA0087642.1"/>
    </source>
</evidence>
<keyword evidence="5" id="KW-0812">Transmembrane</keyword>
<keyword evidence="2" id="KW-0547">Nucleotide-binding</keyword>
<dbReference type="SUPFAM" id="SSF56112">
    <property type="entry name" value="Protein kinase-like (PK-like)"/>
    <property type="match status" value="1"/>
</dbReference>
<dbReference type="Gene3D" id="1.10.510.10">
    <property type="entry name" value="Transferase(Phosphotransferase) domain 1"/>
    <property type="match status" value="1"/>
</dbReference>
<keyword evidence="7" id="KW-0723">Serine/threonine-protein kinase</keyword>
<dbReference type="Proteomes" id="UP000567293">
    <property type="component" value="Unassembled WGS sequence"/>
</dbReference>
<name>A0A7V8NUJ1_9BACT</name>
<keyword evidence="3 7" id="KW-0418">Kinase</keyword>
<feature type="transmembrane region" description="Helical" evidence="5">
    <location>
        <begin position="683"/>
        <end position="707"/>
    </location>
</feature>
<reference evidence="7" key="1">
    <citation type="submission" date="2020-06" db="EMBL/GenBank/DDBJ databases">
        <title>Legume-microbial interactions unlock mineral nutrients during tropical forest succession.</title>
        <authorList>
            <person name="Epihov D.Z."/>
        </authorList>
    </citation>
    <scope>NUCLEOTIDE SEQUENCE [LARGE SCALE GENOMIC DNA]</scope>
    <source>
        <strain evidence="7">Pan2503</strain>
    </source>
</reference>
<feature type="non-terminal residue" evidence="7">
    <location>
        <position position="1"/>
    </location>
</feature>
<feature type="transmembrane region" description="Helical" evidence="5">
    <location>
        <begin position="173"/>
        <end position="193"/>
    </location>
</feature>
<keyword evidence="4" id="KW-0067">ATP-binding</keyword>
<dbReference type="Pfam" id="PF00069">
    <property type="entry name" value="Pkinase"/>
    <property type="match status" value="1"/>
</dbReference>
<dbReference type="GO" id="GO:0005524">
    <property type="term" value="F:ATP binding"/>
    <property type="evidence" value="ECO:0007669"/>
    <property type="project" value="UniProtKB-KW"/>
</dbReference>
<accession>A0A7V8NUJ1</accession>
<protein>
    <submittedName>
        <fullName evidence="7">Serine/threonine protein kinase</fullName>
    </submittedName>
</protein>
<dbReference type="PANTHER" id="PTHR43289:SF34">
    <property type="entry name" value="SERINE_THREONINE-PROTEIN KINASE YBDM-RELATED"/>
    <property type="match status" value="1"/>
</dbReference>
<dbReference type="PANTHER" id="PTHR43289">
    <property type="entry name" value="MITOGEN-ACTIVATED PROTEIN KINASE KINASE KINASE 20-RELATED"/>
    <property type="match status" value="1"/>
</dbReference>
<evidence type="ECO:0000313" key="8">
    <source>
        <dbReference type="Proteomes" id="UP000567293"/>
    </source>
</evidence>
<feature type="transmembrane region" description="Helical" evidence="5">
    <location>
        <begin position="542"/>
        <end position="561"/>
    </location>
</feature>
<organism evidence="7 8">
    <name type="scientific">Candidatus Acidiferrum panamense</name>
    <dbReference type="NCBI Taxonomy" id="2741543"/>
    <lineage>
        <taxon>Bacteria</taxon>
        <taxon>Pseudomonadati</taxon>
        <taxon>Acidobacteriota</taxon>
        <taxon>Terriglobia</taxon>
        <taxon>Candidatus Acidiferrales</taxon>
        <taxon>Candidatus Acidiferrum</taxon>
    </lineage>
</organism>
<evidence type="ECO:0000256" key="2">
    <source>
        <dbReference type="ARBA" id="ARBA00022741"/>
    </source>
</evidence>
<dbReference type="PROSITE" id="PS50011">
    <property type="entry name" value="PROTEIN_KINASE_DOM"/>
    <property type="match status" value="1"/>
</dbReference>
<evidence type="ECO:0000256" key="1">
    <source>
        <dbReference type="ARBA" id="ARBA00022679"/>
    </source>
</evidence>
<evidence type="ECO:0000256" key="4">
    <source>
        <dbReference type="ARBA" id="ARBA00022840"/>
    </source>
</evidence>
<evidence type="ECO:0000259" key="6">
    <source>
        <dbReference type="PROSITE" id="PS50011"/>
    </source>
</evidence>
<feature type="transmembrane region" description="Helical" evidence="5">
    <location>
        <begin position="427"/>
        <end position="445"/>
    </location>
</feature>
<gene>
    <name evidence="7" type="ORF">HRJ53_21875</name>
</gene>
<dbReference type="InterPro" id="IPR011009">
    <property type="entry name" value="Kinase-like_dom_sf"/>
</dbReference>
<dbReference type="EMBL" id="JACDQQ010002106">
    <property type="protein sequence ID" value="MBA0087642.1"/>
    <property type="molecule type" value="Genomic_DNA"/>
</dbReference>
<dbReference type="InterPro" id="IPR000719">
    <property type="entry name" value="Prot_kinase_dom"/>
</dbReference>
<feature type="transmembrane region" description="Helical" evidence="5">
    <location>
        <begin position="457"/>
        <end position="475"/>
    </location>
</feature>
<evidence type="ECO:0000256" key="5">
    <source>
        <dbReference type="SAM" id="Phobius"/>
    </source>
</evidence>
<sequence length="721" mass="78948">HAKGVLHRDLKPANIMLDGRGQVAITDFGLAGVSDDIRGPEVRSGTPAYMAPEQIAGREVTMLSDIYALGLLLYEIFTGKRAFAEKVAGALHGREDHTPKRPSSVVKDLDPIVEKVILRCLEENPTSRPPNALAVSAALPGGDPLAAALAAGETPSPQLVAASGESEGFRPPVAIAILAGILLGLAFAVCYSIHYSAYDKMTLDLTPEVLTQKAREIISHLGYEGRPADSAFGLDIDGDFQESAEKNDKPRPDWDRVLAMRPSLLQYWYRQSPEDMVAAEFHDNLLTPGIVQENDPQTVTSGMINLELDPKGRLTYFQAIPPQKLTTTGEAAKPLNAPAFAWDVLFSAAGLDPSKFQPTEPAWNSLAASDAREAWTGVWPGTTRPLRVEAASFQGKPVFFGLVGDWTKPGRMVNTEKRSSGQQAERIIFLLILVLGLSGAAFLARRNYLRGRGDREGGLRLAMVMFLLEMALFACRSHFATIGDTIGLTVIAISTALFLSGAMWIFYMAIEPWVRRQWPGSIISWSRLLAGNWRDPVVGRDMLLGVALGVVWILVFEIRYIPMMHMGASPLLGSTEVLTGGRVALGWWVRQWPQSIQSTLLFFLVLFGLKVLLRKEWIAAIVFVAIFALPRGLTGTYMKIELPAEILVYAIALLIVIRFGLVPLVCAIFTIDMTLGVPFSADFSTWYMTTSILALLSVLVIAGWGFYHSLGGQPVWKQEME</sequence>
<dbReference type="AlphaFoldDB" id="A0A7V8NUJ1"/>
<dbReference type="PROSITE" id="PS00108">
    <property type="entry name" value="PROTEIN_KINASE_ST"/>
    <property type="match status" value="1"/>
</dbReference>
<keyword evidence="8" id="KW-1185">Reference proteome</keyword>
<dbReference type="GO" id="GO:0004674">
    <property type="term" value="F:protein serine/threonine kinase activity"/>
    <property type="evidence" value="ECO:0007669"/>
    <property type="project" value="UniProtKB-KW"/>
</dbReference>
<comment type="caution">
    <text evidence="7">The sequence shown here is derived from an EMBL/GenBank/DDBJ whole genome shotgun (WGS) entry which is preliminary data.</text>
</comment>
<evidence type="ECO:0000256" key="3">
    <source>
        <dbReference type="ARBA" id="ARBA00022777"/>
    </source>
</evidence>